<evidence type="ECO:0000256" key="2">
    <source>
        <dbReference type="ARBA" id="ARBA00022801"/>
    </source>
</evidence>
<dbReference type="GO" id="GO:0008239">
    <property type="term" value="F:dipeptidyl-peptidase activity"/>
    <property type="evidence" value="ECO:0007669"/>
    <property type="project" value="TreeGrafter"/>
</dbReference>
<dbReference type="Pfam" id="PF03571">
    <property type="entry name" value="Peptidase_M49"/>
    <property type="match status" value="1"/>
</dbReference>
<evidence type="ECO:0000313" key="3">
    <source>
        <dbReference type="EMBL" id="KAG9229300.1"/>
    </source>
</evidence>
<organism evidence="3 4">
    <name type="scientific">Amylocarpus encephaloides</name>
    <dbReference type="NCBI Taxonomy" id="45428"/>
    <lineage>
        <taxon>Eukaryota</taxon>
        <taxon>Fungi</taxon>
        <taxon>Dikarya</taxon>
        <taxon>Ascomycota</taxon>
        <taxon>Pezizomycotina</taxon>
        <taxon>Leotiomycetes</taxon>
        <taxon>Helotiales</taxon>
        <taxon>Helotiales incertae sedis</taxon>
        <taxon>Amylocarpus</taxon>
    </lineage>
</organism>
<dbReference type="AlphaFoldDB" id="A0A9P7Y8W4"/>
<accession>A0A9P7Y8W4</accession>
<dbReference type="PANTHER" id="PTHR23422:SF11">
    <property type="entry name" value="DIPEPTIDYL PEPTIDASE 3"/>
    <property type="match status" value="1"/>
</dbReference>
<keyword evidence="2" id="KW-0378">Hydrolase</keyword>
<proteinExistence type="predicted"/>
<dbReference type="Gene3D" id="3.30.540.30">
    <property type="match status" value="2"/>
</dbReference>
<comment type="caution">
    <text evidence="3">The sequence shown here is derived from an EMBL/GenBank/DDBJ whole genome shotgun (WGS) entry which is preliminary data.</text>
</comment>
<dbReference type="PANTHER" id="PTHR23422">
    <property type="entry name" value="DIPEPTIDYL PEPTIDASE III-RELATED"/>
    <property type="match status" value="1"/>
</dbReference>
<evidence type="ECO:0000313" key="4">
    <source>
        <dbReference type="Proteomes" id="UP000824998"/>
    </source>
</evidence>
<name>A0A9P7Y8W4_9HELO</name>
<gene>
    <name evidence="3" type="ORF">BJ875DRAFT_508015</name>
</gene>
<dbReference type="InterPro" id="IPR039461">
    <property type="entry name" value="Peptidase_M49"/>
</dbReference>
<keyword evidence="1" id="KW-0479">Metal-binding</keyword>
<evidence type="ECO:0000256" key="1">
    <source>
        <dbReference type="ARBA" id="ARBA00022723"/>
    </source>
</evidence>
<dbReference type="GO" id="GO:0046872">
    <property type="term" value="F:metal ion binding"/>
    <property type="evidence" value="ECO:0007669"/>
    <property type="project" value="UniProtKB-KW"/>
</dbReference>
<reference evidence="3" key="1">
    <citation type="journal article" date="2021" name="IMA Fungus">
        <title>Genomic characterization of three marine fungi, including Emericellopsis atlantica sp. nov. with signatures of a generalist lifestyle and marine biomass degradation.</title>
        <authorList>
            <person name="Hagestad O.C."/>
            <person name="Hou L."/>
            <person name="Andersen J.H."/>
            <person name="Hansen E.H."/>
            <person name="Altermark B."/>
            <person name="Li C."/>
            <person name="Kuhnert E."/>
            <person name="Cox R.J."/>
            <person name="Crous P.W."/>
            <person name="Spatafora J.W."/>
            <person name="Lail K."/>
            <person name="Amirebrahimi M."/>
            <person name="Lipzen A."/>
            <person name="Pangilinan J."/>
            <person name="Andreopoulos W."/>
            <person name="Hayes R.D."/>
            <person name="Ng V."/>
            <person name="Grigoriev I.V."/>
            <person name="Jackson S.A."/>
            <person name="Sutton T.D.S."/>
            <person name="Dobson A.D.W."/>
            <person name="Rama T."/>
        </authorList>
    </citation>
    <scope>NUCLEOTIDE SEQUENCE</scope>
    <source>
        <strain evidence="3">TRa018bII</strain>
    </source>
</reference>
<dbReference type="GO" id="GO:0005737">
    <property type="term" value="C:cytoplasm"/>
    <property type="evidence" value="ECO:0007669"/>
    <property type="project" value="TreeGrafter"/>
</dbReference>
<dbReference type="Proteomes" id="UP000824998">
    <property type="component" value="Unassembled WGS sequence"/>
</dbReference>
<keyword evidence="4" id="KW-1185">Reference proteome</keyword>
<dbReference type="EMBL" id="MU251789">
    <property type="protein sequence ID" value="KAG9229300.1"/>
    <property type="molecule type" value="Genomic_DNA"/>
</dbReference>
<protein>
    <submittedName>
        <fullName evidence="3">Peptidase family M49-domain-containing protein</fullName>
    </submittedName>
</protein>
<sequence length="688" mass="77365">MASERLLATENPHIFPLECRDAFESCSSQEKLYAFFMSRASYSGARILLRQVSPESEIIFDLIIRLSKACEGDWKVLLEQKIIESRALDHFLDYAAAFLDSVGNYRGYGDTKIIPRLQPEVFRKLCSISEETKELYESIENQLYSEKPEVLGLPQNGGQSEYYPQSPSIIKSEIEAVHDTLSAKGFFLQNTRLKKTEELDEISYELLLASAECRSPEAPENKISSENSSIKIRLTYGDHSAELEKVVNHLMDATKYSRSQTQTSYLDKNIHHFRSGNMQDHIDASIYWVKDESAPVETFIGFQESYRDPLGIRCEWEGLVAIQNKSETEILGLLAKRAEHFIRLLPWCQNDSKAGPGDLGPFESSTFLKPDFVSLQVVSPVQMPVRSAHGRKNISLSNRLAAVHFYEQVPFLPAKEVDQYKRLRHPTFNAIVSAHELIGHGCGRLLEQDSTGLCNFDLENPPVSPLTGDPINTWYTAGKIPKSVFGRIYNAFNECLAESIALILMSEAELLEVLGATGSDRTAEDVLYNAYLQTICLALNGLSSYDPAQKRWGQAHDRARFGILKKLLASGPDILRLSTHHTDDKPDLTIHLSRALVSSIAHRAISDLALRLHIYKSTADVTTGSAFFESLTAVDEQSLAWREAVMAQKKPRPLYVMGNTFFDGENVVYKSYPATKEGLVQSWVERDV</sequence>
<dbReference type="OrthoDB" id="4694525at2759"/>